<dbReference type="SMART" id="SM00086">
    <property type="entry name" value="PAC"/>
    <property type="match status" value="3"/>
</dbReference>
<dbReference type="Pfam" id="PF08447">
    <property type="entry name" value="PAS_3"/>
    <property type="match status" value="2"/>
</dbReference>
<dbReference type="InterPro" id="IPR003018">
    <property type="entry name" value="GAF"/>
</dbReference>
<dbReference type="Pfam" id="PF13188">
    <property type="entry name" value="PAS_8"/>
    <property type="match status" value="1"/>
</dbReference>
<organism evidence="13 14">
    <name type="scientific">Pedobacter helvus</name>
    <dbReference type="NCBI Taxonomy" id="2563444"/>
    <lineage>
        <taxon>Bacteria</taxon>
        <taxon>Pseudomonadati</taxon>
        <taxon>Bacteroidota</taxon>
        <taxon>Sphingobacteriia</taxon>
        <taxon>Sphingobacteriales</taxon>
        <taxon>Sphingobacteriaceae</taxon>
        <taxon>Pedobacter</taxon>
    </lineage>
</organism>
<evidence type="ECO:0000256" key="6">
    <source>
        <dbReference type="ARBA" id="ARBA00022777"/>
    </source>
</evidence>
<comment type="catalytic activity">
    <reaction evidence="1">
        <text>ATP + protein L-histidine = ADP + protein N-phospho-L-histidine.</text>
        <dbReference type="EC" id="2.7.13.3"/>
    </reaction>
</comment>
<dbReference type="SMART" id="SM00091">
    <property type="entry name" value="PAS"/>
    <property type="match status" value="3"/>
</dbReference>
<keyword evidence="7" id="KW-0067">ATP-binding</keyword>
<feature type="domain" description="PAS" evidence="11">
    <location>
        <begin position="819"/>
        <end position="888"/>
    </location>
</feature>
<dbReference type="CDD" id="cd16917">
    <property type="entry name" value="HATPase_UhpB-NarQ-NarX-like"/>
    <property type="match status" value="1"/>
</dbReference>
<dbReference type="PANTHER" id="PTHR24421:SF10">
    <property type="entry name" value="NITRATE_NITRITE SENSOR PROTEIN NARQ"/>
    <property type="match status" value="1"/>
</dbReference>
<dbReference type="Gene3D" id="3.30.565.10">
    <property type="entry name" value="Histidine kinase-like ATPase, C-terminal domain"/>
    <property type="match status" value="1"/>
</dbReference>
<evidence type="ECO:0000256" key="7">
    <source>
        <dbReference type="ARBA" id="ARBA00022840"/>
    </source>
</evidence>
<dbReference type="NCBIfam" id="TIGR00229">
    <property type="entry name" value="sensory_box"/>
    <property type="match status" value="3"/>
</dbReference>
<feature type="coiled-coil region" evidence="9">
    <location>
        <begin position="936"/>
        <end position="986"/>
    </location>
</feature>
<keyword evidence="5" id="KW-0547">Nucleotide-binding</keyword>
<dbReference type="Pfam" id="PF02518">
    <property type="entry name" value="HATPase_c"/>
    <property type="match status" value="1"/>
</dbReference>
<dbReference type="InterPro" id="IPR029016">
    <property type="entry name" value="GAF-like_dom_sf"/>
</dbReference>
<accession>A0ABW9JCP8</accession>
<evidence type="ECO:0000256" key="4">
    <source>
        <dbReference type="ARBA" id="ARBA00022679"/>
    </source>
</evidence>
<dbReference type="CDD" id="cd00130">
    <property type="entry name" value="PAS"/>
    <property type="match status" value="3"/>
</dbReference>
<sequence>MPNFKAASAALNVLPLPCYVLDDDANFIFINEKALACFKMPIQAMLGKNVWELFPKSVNTSYYKEINNALAAKQETSFEYLSVFTESWIKLTVTPLAQGIMVTFACIEKEKYNENMYKTLVEHTPDIVTKWTSDLRLSYGNSVFERKAKLTLAEAIGKTHKEIWPKLDVTSLINKTLNVFNTGISETITISFKRYDKEFYYNIKIAPEFTVNGKVKSVIAIGRDISEIKQNQKIFNAQLSNKYKSLFNSINQGFCIIEVIWDEKGNAIDYRFLEANPAFQKQTGIIDYHLKTMKALAPAHESHWYEIYGEVVKTKQSVHFELPAVALINGWYEVEAFPIIELGENIVGVLFNNVTQRKNAEDILRKSEERKDYLLKLTDAVRFISDPLSIQEAAATVIGKYLDIDSAFYGEIIKFNDIDYIQIERLYQKKDKNIAFKPSLYPFSDFGEHFEQIKLGKTITVSNVDDDDRFSTEDLKHYKDLHFGAWVAVPLIKNGVAVAMFLVQHTAPYYWTEQHLAFIEETAERTWSYVEQTKMAKALDQSQKQLAVALTASNMSTFHWLEKNNNVAVSPLSPIVFGLKNKTKSYSESEGFYMIHPDDKQKHTATLENASKNQKEFHHIYRIIRPIDGEIAWIEERGKGIYHPHSGISEVTGIHWDITTQKNMDDVIREAEERYLINLEKDVDNRTKELQNSRDELETIYNSTLMSMSVLSPIIDDNGQITDFQIALVNKALEKETGREDLIGKHYAKEFPGIKKVGLFDIMLKVMETGLPQTTEYFYPHEGFDKWYSCMFVKMGDSLLATNLDISERKIAEQLSLENSAMIQGIANSAPDMLYAINLLSLEQFYSNQRIEQLVQKSQSEIKSMGKDFFEQFIHPEDKENFYNNLNELKGKLPKKETKELIYRLIDAKGYIHWIKTKSTAYVRDENGFSTHIVGISQDITKQKELEEKNKQLTLERQELEKQQQKEILKATLNAQEEERQRIAESLHNGLGQVLYGVKTSLERLNLVNSNTVEDNINILNRAKELLSMCIQESRKISHELMPSILEDFGLKASIKDVCNQLKGKTHFNCTFSNLDLQLDKYVQLAVYRIVQELSLNIMKHADAKNAHIDVSVISNQIHIMAKDNGKGFDLKRDRKKGIGLKTIESKVKLLNGKINMISNSSETLIRIQFPL</sequence>
<dbReference type="InterPro" id="IPR050482">
    <property type="entry name" value="Sensor_HK_TwoCompSys"/>
</dbReference>
<comment type="caution">
    <text evidence="13">The sequence shown here is derived from an EMBL/GenBank/DDBJ whole genome shotgun (WGS) entry which is preliminary data.</text>
</comment>
<evidence type="ECO:0000256" key="9">
    <source>
        <dbReference type="SAM" id="Coils"/>
    </source>
</evidence>
<evidence type="ECO:0000256" key="1">
    <source>
        <dbReference type="ARBA" id="ARBA00000085"/>
    </source>
</evidence>
<evidence type="ECO:0000313" key="13">
    <source>
        <dbReference type="EMBL" id="MFN0290177.1"/>
    </source>
</evidence>
<evidence type="ECO:0000259" key="11">
    <source>
        <dbReference type="PROSITE" id="PS50112"/>
    </source>
</evidence>
<keyword evidence="9" id="KW-0175">Coiled coil</keyword>
<reference evidence="13 14" key="1">
    <citation type="submission" date="2024-12" db="EMBL/GenBank/DDBJ databases">
        <authorList>
            <person name="Hu S."/>
        </authorList>
    </citation>
    <scope>NUCLEOTIDE SEQUENCE [LARGE SCALE GENOMIC DNA]</scope>
    <source>
        <strain evidence="13 14">P-25</strain>
    </source>
</reference>
<dbReference type="Gene3D" id="1.20.5.1930">
    <property type="match status" value="1"/>
</dbReference>
<dbReference type="SUPFAM" id="SSF55781">
    <property type="entry name" value="GAF domain-like"/>
    <property type="match status" value="1"/>
</dbReference>
<name>A0ABW9JCP8_9SPHI</name>
<dbReference type="InterPro" id="IPR000700">
    <property type="entry name" value="PAS-assoc_C"/>
</dbReference>
<dbReference type="InterPro" id="IPR013656">
    <property type="entry name" value="PAS_4"/>
</dbReference>
<dbReference type="Proteomes" id="UP001517367">
    <property type="component" value="Unassembled WGS sequence"/>
</dbReference>
<dbReference type="Pfam" id="PF08448">
    <property type="entry name" value="PAS_4"/>
    <property type="match status" value="2"/>
</dbReference>
<dbReference type="PROSITE" id="PS50113">
    <property type="entry name" value="PAC"/>
    <property type="match status" value="2"/>
</dbReference>
<dbReference type="SUPFAM" id="SSF55785">
    <property type="entry name" value="PYP-like sensor domain (PAS domain)"/>
    <property type="match status" value="6"/>
</dbReference>
<dbReference type="EC" id="2.7.13.3" evidence="2"/>
<dbReference type="RefSeq" id="WP_138727767.1">
    <property type="nucleotide sequence ID" value="NZ_SRMP02000001.1"/>
</dbReference>
<dbReference type="Pfam" id="PF01590">
    <property type="entry name" value="GAF"/>
    <property type="match status" value="1"/>
</dbReference>
<dbReference type="InterPro" id="IPR003594">
    <property type="entry name" value="HATPase_dom"/>
</dbReference>
<evidence type="ECO:0000256" key="5">
    <source>
        <dbReference type="ARBA" id="ARBA00022741"/>
    </source>
</evidence>
<dbReference type="PROSITE" id="PS50112">
    <property type="entry name" value="PAS"/>
    <property type="match status" value="1"/>
</dbReference>
<evidence type="ECO:0000256" key="8">
    <source>
        <dbReference type="ARBA" id="ARBA00023012"/>
    </source>
</evidence>
<dbReference type="Gene3D" id="3.30.450.20">
    <property type="entry name" value="PAS domain"/>
    <property type="match status" value="6"/>
</dbReference>
<keyword evidence="3" id="KW-0597">Phosphoprotein</keyword>
<dbReference type="InterPro" id="IPR035965">
    <property type="entry name" value="PAS-like_dom_sf"/>
</dbReference>
<dbReference type="InterPro" id="IPR001610">
    <property type="entry name" value="PAC"/>
</dbReference>
<protein>
    <recommendedName>
        <fullName evidence="2">histidine kinase</fullName>
        <ecNumber evidence="2">2.7.13.3</ecNumber>
    </recommendedName>
</protein>
<dbReference type="InterPro" id="IPR013655">
    <property type="entry name" value="PAS_fold_3"/>
</dbReference>
<dbReference type="EMBL" id="SRMP02000001">
    <property type="protein sequence ID" value="MFN0290177.1"/>
    <property type="molecule type" value="Genomic_DNA"/>
</dbReference>
<feature type="domain" description="PAC" evidence="12">
    <location>
        <begin position="899"/>
        <end position="952"/>
    </location>
</feature>
<proteinExistence type="predicted"/>
<feature type="domain" description="Histidine kinase" evidence="10">
    <location>
        <begin position="1087"/>
        <end position="1172"/>
    </location>
</feature>
<keyword evidence="14" id="KW-1185">Reference proteome</keyword>
<dbReference type="PROSITE" id="PS50109">
    <property type="entry name" value="HIS_KIN"/>
    <property type="match status" value="1"/>
</dbReference>
<keyword evidence="6" id="KW-0418">Kinase</keyword>
<evidence type="ECO:0000259" key="10">
    <source>
        <dbReference type="PROSITE" id="PS50109"/>
    </source>
</evidence>
<evidence type="ECO:0000256" key="3">
    <source>
        <dbReference type="ARBA" id="ARBA00022553"/>
    </source>
</evidence>
<keyword evidence="8" id="KW-0902">Two-component regulatory system</keyword>
<dbReference type="Pfam" id="PF07730">
    <property type="entry name" value="HisKA_3"/>
    <property type="match status" value="1"/>
</dbReference>
<evidence type="ECO:0000259" key="12">
    <source>
        <dbReference type="PROSITE" id="PS50113"/>
    </source>
</evidence>
<dbReference type="InterPro" id="IPR011712">
    <property type="entry name" value="Sig_transdc_His_kin_sub3_dim/P"/>
</dbReference>
<feature type="domain" description="PAC" evidence="12">
    <location>
        <begin position="617"/>
        <end position="670"/>
    </location>
</feature>
<dbReference type="InterPro" id="IPR005467">
    <property type="entry name" value="His_kinase_dom"/>
</dbReference>
<dbReference type="InterPro" id="IPR000014">
    <property type="entry name" value="PAS"/>
</dbReference>
<gene>
    <name evidence="13" type="ORF">E5L68_002180</name>
</gene>
<dbReference type="InterPro" id="IPR036890">
    <property type="entry name" value="HATPase_C_sf"/>
</dbReference>
<dbReference type="SUPFAM" id="SSF55874">
    <property type="entry name" value="ATPase domain of HSP90 chaperone/DNA topoisomerase II/histidine kinase"/>
    <property type="match status" value="1"/>
</dbReference>
<evidence type="ECO:0000256" key="2">
    <source>
        <dbReference type="ARBA" id="ARBA00012438"/>
    </source>
</evidence>
<keyword evidence="4" id="KW-0808">Transferase</keyword>
<dbReference type="Gene3D" id="3.30.450.40">
    <property type="match status" value="1"/>
</dbReference>
<dbReference type="PANTHER" id="PTHR24421">
    <property type="entry name" value="NITRATE/NITRITE SENSOR PROTEIN NARX-RELATED"/>
    <property type="match status" value="1"/>
</dbReference>
<evidence type="ECO:0000313" key="14">
    <source>
        <dbReference type="Proteomes" id="UP001517367"/>
    </source>
</evidence>